<organism evidence="7 8">
    <name type="scientific">Hymenolepis diminuta</name>
    <name type="common">Rat tapeworm</name>
    <dbReference type="NCBI Taxonomy" id="6216"/>
    <lineage>
        <taxon>Eukaryota</taxon>
        <taxon>Metazoa</taxon>
        <taxon>Spiralia</taxon>
        <taxon>Lophotrochozoa</taxon>
        <taxon>Platyhelminthes</taxon>
        <taxon>Cestoda</taxon>
        <taxon>Eucestoda</taxon>
        <taxon>Cyclophyllidea</taxon>
        <taxon>Hymenolepididae</taxon>
        <taxon>Hymenolepis</taxon>
    </lineage>
</organism>
<dbReference type="GO" id="GO:0032991">
    <property type="term" value="C:protein-containing complex"/>
    <property type="evidence" value="ECO:0007669"/>
    <property type="project" value="UniProtKB-ARBA"/>
</dbReference>
<evidence type="ECO:0000256" key="3">
    <source>
        <dbReference type="ARBA" id="ARBA00022838"/>
    </source>
</evidence>
<dbReference type="GO" id="GO:0051754">
    <property type="term" value="P:meiotic sister chromatid cohesion, centromeric"/>
    <property type="evidence" value="ECO:0007669"/>
    <property type="project" value="TreeGrafter"/>
</dbReference>
<sequence length="660" mass="74879">MIKNNEENLEFACGDPFISAELYIICEVYRREVSNLQQEVKLLRPNGEESNPSVIPIPRRRTLYFEKPPLVSDSEGEEFEDCKSPSVSPDQCHSPAIQSSNRIETIPEGEEMEKEEEDGGDGEFRPASRLRRNDRHLIDVSNYLLEQSILIGSNENVGTNKLEESLAATQFFSPGQMRQLLGPMLKVDEKVEEATVDPWCSQFASAFWIKVAPRMHTWSNYFPVESVSPPKTTFQFGSQYYHVEQRLDSGTYGTVYLARLLPPMTDENSPPVGGLMDVVTEGCFPEHQHLTRKSAFGEGILRVVKMESPDSPLEFYYMREARKRVASAFNSKKILIDVRSSICPALALTHSIGHFTSILMPYFSVGLLKFLNYGLELNSQLTATAKRRSTKSRSTKSRSRSLTFSNAPLTLTQKEEELVSLYLTLELLWIAEGLHRHARMIHGDIKPDNFRINDKFPMIDTSALDDDDENFAELEGRKSGTANDVNKDCIDFISCLDSGRRTKVLVLLDFGLCIDMARFPPDTVFAVDKERSVKRSFPCIEMLTGRPWTFQLDLFNIAGVIYTLVFKRYMQVECVNGHWTPKFLPRTNRVYRAADVWREILSVLLNIQSCLPEDYPNLASLRASCEDFLRRNASNFNLAAEKANAIIHFLTSHSSATSSS</sequence>
<dbReference type="EMBL" id="CABIJS010000089">
    <property type="protein sequence ID" value="VUZ42456.1"/>
    <property type="molecule type" value="Genomic_DNA"/>
</dbReference>
<keyword evidence="3" id="KW-0995">Kinetochore</keyword>
<dbReference type="GO" id="GO:0004672">
    <property type="term" value="F:protein kinase activity"/>
    <property type="evidence" value="ECO:0007669"/>
    <property type="project" value="InterPro"/>
</dbReference>
<dbReference type="GO" id="GO:0005524">
    <property type="term" value="F:ATP binding"/>
    <property type="evidence" value="ECO:0007669"/>
    <property type="project" value="InterPro"/>
</dbReference>
<dbReference type="AlphaFoldDB" id="A0A564Y5M3"/>
<dbReference type="InterPro" id="IPR015661">
    <property type="entry name" value="Bub1/Mad3"/>
</dbReference>
<dbReference type="GO" id="GO:0005634">
    <property type="term" value="C:nucleus"/>
    <property type="evidence" value="ECO:0007669"/>
    <property type="project" value="TreeGrafter"/>
</dbReference>
<proteinExistence type="predicted"/>
<name>A0A564Y5M3_HYMDI</name>
<evidence type="ECO:0000313" key="8">
    <source>
        <dbReference type="Proteomes" id="UP000321570"/>
    </source>
</evidence>
<feature type="region of interest" description="Disordered" evidence="5">
    <location>
        <begin position="106"/>
        <end position="128"/>
    </location>
</feature>
<evidence type="ECO:0000256" key="1">
    <source>
        <dbReference type="ARBA" id="ARBA00004629"/>
    </source>
</evidence>
<dbReference type="SUPFAM" id="SSF56112">
    <property type="entry name" value="Protein kinase-like (PK-like)"/>
    <property type="match status" value="1"/>
</dbReference>
<evidence type="ECO:0000256" key="5">
    <source>
        <dbReference type="SAM" id="MobiDB-lite"/>
    </source>
</evidence>
<evidence type="ECO:0000256" key="4">
    <source>
        <dbReference type="ARBA" id="ARBA00023328"/>
    </source>
</evidence>
<dbReference type="PANTHER" id="PTHR14030:SF4">
    <property type="entry name" value="BUB1 KINASE, ISOFORM A-RELATED"/>
    <property type="match status" value="1"/>
</dbReference>
<dbReference type="InterPro" id="IPR000719">
    <property type="entry name" value="Prot_kinase_dom"/>
</dbReference>
<dbReference type="InterPro" id="IPR011009">
    <property type="entry name" value="Kinase-like_dom_sf"/>
</dbReference>
<dbReference type="PANTHER" id="PTHR14030">
    <property type="entry name" value="MITOTIC CHECKPOINT SERINE/THREONINE-PROTEIN KINASE BUB1"/>
    <property type="match status" value="1"/>
</dbReference>
<keyword evidence="4" id="KW-0137">Centromere</keyword>
<dbReference type="GO" id="GO:0000776">
    <property type="term" value="C:kinetochore"/>
    <property type="evidence" value="ECO:0007669"/>
    <property type="project" value="UniProtKB-KW"/>
</dbReference>
<feature type="domain" description="Protein kinase" evidence="6">
    <location>
        <begin position="241"/>
        <end position="629"/>
    </location>
</feature>
<keyword evidence="2" id="KW-0158">Chromosome</keyword>
<accession>A0A564Y5M3</accession>
<evidence type="ECO:0000259" key="6">
    <source>
        <dbReference type="PROSITE" id="PS50011"/>
    </source>
</evidence>
<evidence type="ECO:0000256" key="2">
    <source>
        <dbReference type="ARBA" id="ARBA00022454"/>
    </source>
</evidence>
<dbReference type="GO" id="GO:0007094">
    <property type="term" value="P:mitotic spindle assembly checkpoint signaling"/>
    <property type="evidence" value="ECO:0007669"/>
    <property type="project" value="InterPro"/>
</dbReference>
<reference evidence="7 8" key="1">
    <citation type="submission" date="2019-07" db="EMBL/GenBank/DDBJ databases">
        <authorList>
            <person name="Jastrzebski P J."/>
            <person name="Paukszto L."/>
            <person name="Jastrzebski P J."/>
        </authorList>
    </citation>
    <scope>NUCLEOTIDE SEQUENCE [LARGE SCALE GENOMIC DNA]</scope>
    <source>
        <strain evidence="7 8">WMS-il1</strain>
    </source>
</reference>
<comment type="subcellular location">
    <subcellularLocation>
        <location evidence="1">Chromosome</location>
        <location evidence="1">Centromere</location>
        <location evidence="1">Kinetochore</location>
    </subcellularLocation>
</comment>
<feature type="compositionally biased region" description="Acidic residues" evidence="5">
    <location>
        <begin position="107"/>
        <end position="121"/>
    </location>
</feature>
<dbReference type="PROSITE" id="PS50011">
    <property type="entry name" value="PROTEIN_KINASE_DOM"/>
    <property type="match status" value="1"/>
</dbReference>
<gene>
    <name evidence="7" type="ORF">WMSIL1_LOCUS3209</name>
</gene>
<keyword evidence="8" id="KW-1185">Reference proteome</keyword>
<dbReference type="Proteomes" id="UP000321570">
    <property type="component" value="Unassembled WGS sequence"/>
</dbReference>
<evidence type="ECO:0000313" key="7">
    <source>
        <dbReference type="EMBL" id="VUZ42456.1"/>
    </source>
</evidence>
<dbReference type="Gene3D" id="1.10.510.10">
    <property type="entry name" value="Transferase(Phosphotransferase) domain 1"/>
    <property type="match status" value="1"/>
</dbReference>
<protein>
    <recommendedName>
        <fullName evidence="6">Protein kinase domain-containing protein</fullName>
    </recommendedName>
</protein>